<sequence>MVAKLCRLVFPNIIQVLLTGELQDALVIKTFASEEQTCDTDSNYSLSLFLFNRRECSIEMFAMPWITKHVRQFLSLTMAMWLRVFHFLSELLTFATIRIYDTVKYLWHQGFRDGRRRLPPIRSEFLSYSATKLARMIREKKLTSEQLVNAVIARIREVDPLLHAVVEDRFEAALDDARQADKELAACTDVEELANKKPFLGVPFTVKDSISVQGMLATCGSKTRRGVRAKKNAVCVARMLTAGGIPLAISNVPEMCLWVENGNHLYGRTNNPYDLHRTPGGSSGGEGALVGACASVWGVGTDIAGSVRLPSAWCGIFGHKLTPGCLTREGVLPATGQEIKSLIGIIGPMARSTEDLVAMLKIMVDDPAALRLDEPVELRELKYYFCDNEGASYISAIQPEVRLQVHRVVNFIKNDLNAEIKPFPDAEQMIRGSYYWLAQFAAYGAPPLKFSFDEHGNAWDPIMELIKHAGGFSERTIPGITISLLDEMYRNNPDKCRTDLEQFEEFKKRIYDLLKNDGILVLPSSLSVAPFHHGTLCHPALYLGLAGLINILKLPSTVVPMGLSSRGIPLSVQIIAGHSNDRLTLAFAQKLEMKFGGYVPPCEIIR</sequence>
<reference evidence="3" key="1">
    <citation type="submission" date="2021-01" db="UniProtKB">
        <authorList>
            <consortium name="EnsemblMetazoa"/>
        </authorList>
    </citation>
    <scope>IDENTIFICATION</scope>
</reference>
<evidence type="ECO:0000313" key="3">
    <source>
        <dbReference type="EnsemblMetazoa" id="XP_022661402"/>
    </source>
</evidence>
<dbReference type="GO" id="GO:0012505">
    <property type="term" value="C:endomembrane system"/>
    <property type="evidence" value="ECO:0007669"/>
    <property type="project" value="TreeGrafter"/>
</dbReference>
<keyword evidence="4" id="KW-1185">Reference proteome</keyword>
<proteinExistence type="inferred from homology"/>
<dbReference type="AlphaFoldDB" id="A0A7M7KI87"/>
<dbReference type="InterPro" id="IPR052739">
    <property type="entry name" value="FAAH2"/>
</dbReference>
<dbReference type="RefSeq" id="XP_022661402.1">
    <property type="nucleotide sequence ID" value="XM_022805667.1"/>
</dbReference>
<dbReference type="GeneID" id="111250426"/>
<comment type="similarity">
    <text evidence="1">Belongs to the amidase family.</text>
</comment>
<dbReference type="Pfam" id="PF01425">
    <property type="entry name" value="Amidase"/>
    <property type="match status" value="1"/>
</dbReference>
<accession>A0A7M7KI87</accession>
<dbReference type="SUPFAM" id="SSF75304">
    <property type="entry name" value="Amidase signature (AS) enzymes"/>
    <property type="match status" value="1"/>
</dbReference>
<dbReference type="PANTHER" id="PTHR43372:SF4">
    <property type="entry name" value="FATTY-ACID AMIDE HYDROLASE 2"/>
    <property type="match status" value="1"/>
</dbReference>
<organism evidence="3 4">
    <name type="scientific">Varroa destructor</name>
    <name type="common">Honeybee mite</name>
    <dbReference type="NCBI Taxonomy" id="109461"/>
    <lineage>
        <taxon>Eukaryota</taxon>
        <taxon>Metazoa</taxon>
        <taxon>Ecdysozoa</taxon>
        <taxon>Arthropoda</taxon>
        <taxon>Chelicerata</taxon>
        <taxon>Arachnida</taxon>
        <taxon>Acari</taxon>
        <taxon>Parasitiformes</taxon>
        <taxon>Mesostigmata</taxon>
        <taxon>Gamasina</taxon>
        <taxon>Dermanyssoidea</taxon>
        <taxon>Varroidae</taxon>
        <taxon>Varroa</taxon>
    </lineage>
</organism>
<evidence type="ECO:0000313" key="4">
    <source>
        <dbReference type="Proteomes" id="UP000594260"/>
    </source>
</evidence>
<dbReference type="Proteomes" id="UP000594260">
    <property type="component" value="Unplaced"/>
</dbReference>
<dbReference type="OrthoDB" id="6428749at2759"/>
<dbReference type="PANTHER" id="PTHR43372">
    <property type="entry name" value="FATTY-ACID AMIDE HYDROLASE"/>
    <property type="match status" value="1"/>
</dbReference>
<dbReference type="EnsemblMetazoa" id="XM_022805667">
    <property type="protein sequence ID" value="XP_022661402"/>
    <property type="gene ID" value="LOC111250426"/>
</dbReference>
<dbReference type="Gene3D" id="3.90.1300.10">
    <property type="entry name" value="Amidase signature (AS) domain"/>
    <property type="match status" value="1"/>
</dbReference>
<dbReference type="InterPro" id="IPR020556">
    <property type="entry name" value="Amidase_CS"/>
</dbReference>
<evidence type="ECO:0000256" key="1">
    <source>
        <dbReference type="ARBA" id="ARBA00009199"/>
    </source>
</evidence>
<dbReference type="OMA" id="FATIRIY"/>
<name>A0A7M7KI87_VARDE</name>
<dbReference type="InParanoid" id="A0A7M7KI87"/>
<dbReference type="KEGG" id="vde:111250426"/>
<dbReference type="InterPro" id="IPR023631">
    <property type="entry name" value="Amidase_dom"/>
</dbReference>
<feature type="domain" description="Amidase" evidence="2">
    <location>
        <begin position="147"/>
        <end position="585"/>
    </location>
</feature>
<dbReference type="PROSITE" id="PS00571">
    <property type="entry name" value="AMIDASES"/>
    <property type="match status" value="1"/>
</dbReference>
<dbReference type="InterPro" id="IPR036928">
    <property type="entry name" value="AS_sf"/>
</dbReference>
<protein>
    <recommendedName>
        <fullName evidence="2">Amidase domain-containing protein</fullName>
    </recommendedName>
</protein>
<evidence type="ECO:0000259" key="2">
    <source>
        <dbReference type="Pfam" id="PF01425"/>
    </source>
</evidence>